<evidence type="ECO:0000256" key="5">
    <source>
        <dbReference type="PIRSR" id="PIRSR603782-1"/>
    </source>
</evidence>
<keyword evidence="6" id="KW-1015">Disulfide bond</keyword>
<dbReference type="SUPFAM" id="SSF46626">
    <property type="entry name" value="Cytochrome c"/>
    <property type="match status" value="1"/>
</dbReference>
<evidence type="ECO:0000256" key="4">
    <source>
        <dbReference type="ARBA" id="ARBA00023004"/>
    </source>
</evidence>
<dbReference type="KEGG" id="lch:Lcho_0650"/>
<evidence type="ECO:0000256" key="1">
    <source>
        <dbReference type="ARBA" id="ARBA00010996"/>
    </source>
</evidence>
<reference evidence="9 10" key="1">
    <citation type="submission" date="2008-03" db="EMBL/GenBank/DDBJ databases">
        <title>Complete sequence of Leptothrix cholodnii SP-6.</title>
        <authorList>
            <consortium name="US DOE Joint Genome Institute"/>
            <person name="Copeland A."/>
            <person name="Lucas S."/>
            <person name="Lapidus A."/>
            <person name="Glavina del Rio T."/>
            <person name="Dalin E."/>
            <person name="Tice H."/>
            <person name="Bruce D."/>
            <person name="Goodwin L."/>
            <person name="Pitluck S."/>
            <person name="Chertkov O."/>
            <person name="Brettin T."/>
            <person name="Detter J.C."/>
            <person name="Han C."/>
            <person name="Kuske C.R."/>
            <person name="Schmutz J."/>
            <person name="Larimer F."/>
            <person name="Land M."/>
            <person name="Hauser L."/>
            <person name="Kyrpides N."/>
            <person name="Lykidis A."/>
            <person name="Emerson D."/>
            <person name="Richardson P."/>
        </authorList>
    </citation>
    <scope>NUCLEOTIDE SEQUENCE [LARGE SCALE GENOMIC DNA]</scope>
    <source>
        <strain evidence="10">ATCC 51168 / LMG 8142 / SP-6</strain>
    </source>
</reference>
<dbReference type="GO" id="GO:0009055">
    <property type="term" value="F:electron transfer activity"/>
    <property type="evidence" value="ECO:0007669"/>
    <property type="project" value="InterPro"/>
</dbReference>
<dbReference type="AlphaFoldDB" id="B1XZS9"/>
<dbReference type="InterPro" id="IPR036909">
    <property type="entry name" value="Cyt_c-like_dom_sf"/>
</dbReference>
<dbReference type="Pfam" id="PF02630">
    <property type="entry name" value="SCO1-SenC"/>
    <property type="match status" value="1"/>
</dbReference>
<accession>B1XZS9</accession>
<dbReference type="RefSeq" id="WP_012345687.1">
    <property type="nucleotide sequence ID" value="NC_010524.1"/>
</dbReference>
<dbReference type="PANTHER" id="PTHR12151">
    <property type="entry name" value="ELECTRON TRANSPORT PROTIN SCO1/SENC FAMILY MEMBER"/>
    <property type="match status" value="1"/>
</dbReference>
<evidence type="ECO:0000313" key="9">
    <source>
        <dbReference type="EMBL" id="ACB32925.1"/>
    </source>
</evidence>
<dbReference type="SUPFAM" id="SSF52833">
    <property type="entry name" value="Thioredoxin-like"/>
    <property type="match status" value="1"/>
</dbReference>
<feature type="binding site" evidence="5">
    <location>
        <position position="178"/>
    </location>
    <ligand>
        <name>Cu cation</name>
        <dbReference type="ChEBI" id="CHEBI:23378"/>
    </ligand>
</feature>
<dbReference type="PROSITE" id="PS51007">
    <property type="entry name" value="CYTC"/>
    <property type="match status" value="1"/>
</dbReference>
<dbReference type="HOGENOM" id="CLU_849574_0_0_4"/>
<evidence type="ECO:0000256" key="2">
    <source>
        <dbReference type="ARBA" id="ARBA00022617"/>
    </source>
</evidence>
<keyword evidence="3 5" id="KW-0479">Metal-binding</keyword>
<evidence type="ECO:0000256" key="3">
    <source>
        <dbReference type="ARBA" id="ARBA00022723"/>
    </source>
</evidence>
<dbReference type="CDD" id="cd02968">
    <property type="entry name" value="SCO"/>
    <property type="match status" value="1"/>
</dbReference>
<dbReference type="GO" id="GO:0020037">
    <property type="term" value="F:heme binding"/>
    <property type="evidence" value="ECO:0007669"/>
    <property type="project" value="InterPro"/>
</dbReference>
<dbReference type="Gene3D" id="3.40.30.10">
    <property type="entry name" value="Glutaredoxin"/>
    <property type="match status" value="1"/>
</dbReference>
<dbReference type="InterPro" id="IPR009056">
    <property type="entry name" value="Cyt_c-like_dom"/>
</dbReference>
<comment type="similarity">
    <text evidence="1">Belongs to the SCO1/2 family.</text>
</comment>
<dbReference type="PANTHER" id="PTHR12151:SF5">
    <property type="entry name" value="AT19154P"/>
    <property type="match status" value="1"/>
</dbReference>
<protein>
    <submittedName>
        <fullName evidence="9">Electron transport protein SCO1/SenC</fullName>
    </submittedName>
</protein>
<feature type="binding site" evidence="5">
    <location>
        <position position="90"/>
    </location>
    <ligand>
        <name>Cu cation</name>
        <dbReference type="ChEBI" id="CHEBI:23378"/>
    </ligand>
</feature>
<evidence type="ECO:0000256" key="7">
    <source>
        <dbReference type="PROSITE-ProRule" id="PRU00433"/>
    </source>
</evidence>
<name>B1XZS9_LEPCP</name>
<feature type="binding site" evidence="5">
    <location>
        <position position="86"/>
    </location>
    <ligand>
        <name>Cu cation</name>
        <dbReference type="ChEBI" id="CHEBI:23378"/>
    </ligand>
</feature>
<keyword evidence="4 7" id="KW-0408">Iron</keyword>
<keyword evidence="2 7" id="KW-0349">Heme</keyword>
<proteinExistence type="inferred from homology"/>
<dbReference type="Gene3D" id="1.10.760.10">
    <property type="entry name" value="Cytochrome c-like domain"/>
    <property type="match status" value="1"/>
</dbReference>
<dbReference type="InterPro" id="IPR036249">
    <property type="entry name" value="Thioredoxin-like_sf"/>
</dbReference>
<dbReference type="GO" id="GO:0046872">
    <property type="term" value="F:metal ion binding"/>
    <property type="evidence" value="ECO:0007669"/>
    <property type="project" value="UniProtKB-KW"/>
</dbReference>
<keyword evidence="5" id="KW-0186">Copper</keyword>
<evidence type="ECO:0000256" key="6">
    <source>
        <dbReference type="PIRSR" id="PIRSR603782-2"/>
    </source>
</evidence>
<dbReference type="Pfam" id="PF00034">
    <property type="entry name" value="Cytochrom_C"/>
    <property type="match status" value="1"/>
</dbReference>
<gene>
    <name evidence="9" type="ordered locus">Lcho_0650</name>
</gene>
<feature type="domain" description="Cytochrome c" evidence="8">
    <location>
        <begin position="230"/>
        <end position="329"/>
    </location>
</feature>
<sequence length="340" mass="37741" precursor="true">MRSFSLRHWPLLGGIAVAAGVALAASFWLQPHEAVAAASNQTGGEVWGANYFPNVVLTDQDGNKVRFFDDLVKGRIVAINTFFTSCSASCGLETARMREVQQLLGDRVGKDVFFYSITIDPLTDGPAEMKAYAKRFNVGPGWRFLTGSVKDTELLRRKLGLYDDKDAANPNKNDHMLHSVIGNQATGRWMRASPFENPVVTATQIGTWLNNYKLPPSKDTAYALAPQLLRNISDGEKLFRTRCASCHSVNAGDKSMAAMQKVGPDLQGVGQRRPRAWLERWLKEPDVMLAQKDPIAVAIYNQYNKVAMPNLRLDSKQIAQLLEFIDEESALPAGEKRIKQ</sequence>
<feature type="disulfide bond" description="Redox-active" evidence="6">
    <location>
        <begin position="86"/>
        <end position="90"/>
    </location>
</feature>
<organism evidence="9 10">
    <name type="scientific">Leptothrix cholodnii (strain ATCC 51168 / LMG 8142 / SP-6)</name>
    <name type="common">Leptothrix discophora (strain SP-6)</name>
    <dbReference type="NCBI Taxonomy" id="395495"/>
    <lineage>
        <taxon>Bacteria</taxon>
        <taxon>Pseudomonadati</taxon>
        <taxon>Pseudomonadota</taxon>
        <taxon>Betaproteobacteria</taxon>
        <taxon>Burkholderiales</taxon>
        <taxon>Sphaerotilaceae</taxon>
        <taxon>Leptothrix</taxon>
    </lineage>
</organism>
<dbReference type="eggNOG" id="COG1999">
    <property type="taxonomic scope" value="Bacteria"/>
</dbReference>
<dbReference type="InterPro" id="IPR003782">
    <property type="entry name" value="SCO1/SenC"/>
</dbReference>
<dbReference type="Proteomes" id="UP000001693">
    <property type="component" value="Chromosome"/>
</dbReference>
<dbReference type="EMBL" id="CP001013">
    <property type="protein sequence ID" value="ACB32925.1"/>
    <property type="molecule type" value="Genomic_DNA"/>
</dbReference>
<evidence type="ECO:0000313" key="10">
    <source>
        <dbReference type="Proteomes" id="UP000001693"/>
    </source>
</evidence>
<dbReference type="STRING" id="395495.Lcho_0650"/>
<keyword evidence="10" id="KW-1185">Reference proteome</keyword>
<dbReference type="eggNOG" id="COG2010">
    <property type="taxonomic scope" value="Bacteria"/>
</dbReference>
<evidence type="ECO:0000259" key="8">
    <source>
        <dbReference type="PROSITE" id="PS51007"/>
    </source>
</evidence>
<dbReference type="OrthoDB" id="8550465at2"/>